<dbReference type="GO" id="GO:0045944">
    <property type="term" value="P:positive regulation of transcription by RNA polymerase II"/>
    <property type="evidence" value="ECO:0007669"/>
    <property type="project" value="TreeGrafter"/>
</dbReference>
<dbReference type="GO" id="GO:0005634">
    <property type="term" value="C:nucleus"/>
    <property type="evidence" value="ECO:0007669"/>
    <property type="project" value="UniProtKB-SubCell"/>
</dbReference>
<dbReference type="GO" id="GO:0000122">
    <property type="term" value="P:negative regulation of transcription by RNA polymerase II"/>
    <property type="evidence" value="ECO:0007669"/>
    <property type="project" value="TreeGrafter"/>
</dbReference>
<dbReference type="InterPro" id="IPR039355">
    <property type="entry name" value="Transcription_factor_GATA"/>
</dbReference>
<dbReference type="Proteomes" id="UP000027586">
    <property type="component" value="Unassembled WGS sequence"/>
</dbReference>
<dbReference type="InterPro" id="IPR000679">
    <property type="entry name" value="Znf_GATA"/>
</dbReference>
<accession>A0A068S6W0</accession>
<gene>
    <name evidence="11" type="ORF">LCOR_08459.1</name>
</gene>
<protein>
    <recommendedName>
        <fullName evidence="10">GATA-type domain-containing protein</fullName>
    </recommendedName>
</protein>
<evidence type="ECO:0000256" key="1">
    <source>
        <dbReference type="ARBA" id="ARBA00004123"/>
    </source>
</evidence>
<keyword evidence="7" id="KW-0539">Nucleus</keyword>
<dbReference type="AlphaFoldDB" id="A0A068S6W0"/>
<dbReference type="Gene3D" id="3.30.50.10">
    <property type="entry name" value="Erythroid Transcription Factor GATA-1, subunit A"/>
    <property type="match status" value="1"/>
</dbReference>
<dbReference type="OrthoDB" id="515401at2759"/>
<keyword evidence="4" id="KW-0862">Zinc</keyword>
<evidence type="ECO:0000313" key="12">
    <source>
        <dbReference type="Proteomes" id="UP000027586"/>
    </source>
</evidence>
<evidence type="ECO:0000313" key="11">
    <source>
        <dbReference type="EMBL" id="CDH57532.1"/>
    </source>
</evidence>
<dbReference type="GO" id="GO:0008270">
    <property type="term" value="F:zinc ion binding"/>
    <property type="evidence" value="ECO:0007669"/>
    <property type="project" value="UniProtKB-KW"/>
</dbReference>
<comment type="caution">
    <text evidence="11">The sequence shown here is derived from an EMBL/GenBank/DDBJ whole genome shotgun (WGS) entry which is preliminary data.</text>
</comment>
<dbReference type="PANTHER" id="PTHR10071">
    <property type="entry name" value="TRANSCRIPTION FACTOR GATA FAMILY MEMBER"/>
    <property type="match status" value="1"/>
</dbReference>
<dbReference type="Pfam" id="PF00320">
    <property type="entry name" value="GATA"/>
    <property type="match status" value="1"/>
</dbReference>
<dbReference type="PRINTS" id="PR00619">
    <property type="entry name" value="GATAZNFINGER"/>
</dbReference>
<evidence type="ECO:0000256" key="9">
    <source>
        <dbReference type="SAM" id="MobiDB-lite"/>
    </source>
</evidence>
<dbReference type="CDD" id="cd00202">
    <property type="entry name" value="ZnF_GATA"/>
    <property type="match status" value="1"/>
</dbReference>
<dbReference type="PROSITE" id="PS00344">
    <property type="entry name" value="GATA_ZN_FINGER_1"/>
    <property type="match status" value="1"/>
</dbReference>
<dbReference type="SMART" id="SM00401">
    <property type="entry name" value="ZnF_GATA"/>
    <property type="match status" value="1"/>
</dbReference>
<dbReference type="EMBL" id="CBTN010000047">
    <property type="protein sequence ID" value="CDH57532.1"/>
    <property type="molecule type" value="Genomic_DNA"/>
</dbReference>
<organism evidence="11 12">
    <name type="scientific">Lichtheimia corymbifera JMRC:FSU:9682</name>
    <dbReference type="NCBI Taxonomy" id="1263082"/>
    <lineage>
        <taxon>Eukaryota</taxon>
        <taxon>Fungi</taxon>
        <taxon>Fungi incertae sedis</taxon>
        <taxon>Mucoromycota</taxon>
        <taxon>Mucoromycotina</taxon>
        <taxon>Mucoromycetes</taxon>
        <taxon>Mucorales</taxon>
        <taxon>Lichtheimiaceae</taxon>
        <taxon>Lichtheimia</taxon>
    </lineage>
</organism>
<dbReference type="InterPro" id="IPR013088">
    <property type="entry name" value="Znf_NHR/GATA"/>
</dbReference>
<evidence type="ECO:0000256" key="3">
    <source>
        <dbReference type="ARBA" id="ARBA00022771"/>
    </source>
</evidence>
<feature type="region of interest" description="Disordered" evidence="9">
    <location>
        <begin position="103"/>
        <end position="122"/>
    </location>
</feature>
<evidence type="ECO:0000256" key="2">
    <source>
        <dbReference type="ARBA" id="ARBA00022723"/>
    </source>
</evidence>
<evidence type="ECO:0000256" key="5">
    <source>
        <dbReference type="ARBA" id="ARBA00023015"/>
    </source>
</evidence>
<keyword evidence="6" id="KW-0804">Transcription</keyword>
<evidence type="ECO:0000256" key="7">
    <source>
        <dbReference type="ARBA" id="ARBA00023242"/>
    </source>
</evidence>
<proteinExistence type="predicted"/>
<comment type="subcellular location">
    <subcellularLocation>
        <location evidence="1">Nucleus</location>
    </subcellularLocation>
</comment>
<name>A0A068S6W0_9FUNG</name>
<evidence type="ECO:0000259" key="10">
    <source>
        <dbReference type="PROSITE" id="PS50114"/>
    </source>
</evidence>
<evidence type="ECO:0000256" key="8">
    <source>
        <dbReference type="PROSITE-ProRule" id="PRU00094"/>
    </source>
</evidence>
<dbReference type="VEuPathDB" id="FungiDB:LCOR_08459.1"/>
<dbReference type="GO" id="GO:0000981">
    <property type="term" value="F:DNA-binding transcription factor activity, RNA polymerase II-specific"/>
    <property type="evidence" value="ECO:0007669"/>
    <property type="project" value="TreeGrafter"/>
</dbReference>
<dbReference type="PANTHER" id="PTHR10071:SF335">
    <property type="entry name" value="IRON-SENSING TRANSCRIPTIONAL REPRESSOR-RELATED"/>
    <property type="match status" value="1"/>
</dbReference>
<keyword evidence="2" id="KW-0479">Metal-binding</keyword>
<evidence type="ECO:0000256" key="4">
    <source>
        <dbReference type="ARBA" id="ARBA00022833"/>
    </source>
</evidence>
<evidence type="ECO:0000256" key="6">
    <source>
        <dbReference type="ARBA" id="ARBA00023163"/>
    </source>
</evidence>
<sequence length="122" mass="14081">MTPPLSHQEIIIPNECLMDSCYSDEYNWLFDEGFFPFQSTYESQDDYYEEETNSSPTEFTSAVQDYEVDQIVRCCSNCYATKTPVWRKSKSGHIVCNACGQYEDQHGHSRGAMQDDPGDNFE</sequence>
<keyword evidence="3 8" id="KW-0863">Zinc-finger</keyword>
<keyword evidence="12" id="KW-1185">Reference proteome</keyword>
<keyword evidence="5" id="KW-0805">Transcription regulation</keyword>
<dbReference type="PROSITE" id="PS50114">
    <property type="entry name" value="GATA_ZN_FINGER_2"/>
    <property type="match status" value="1"/>
</dbReference>
<feature type="domain" description="GATA-type" evidence="10">
    <location>
        <begin position="73"/>
        <end position="110"/>
    </location>
</feature>
<dbReference type="GO" id="GO:0000978">
    <property type="term" value="F:RNA polymerase II cis-regulatory region sequence-specific DNA binding"/>
    <property type="evidence" value="ECO:0007669"/>
    <property type="project" value="TreeGrafter"/>
</dbReference>
<dbReference type="STRING" id="1263082.A0A068S6W0"/>
<dbReference type="SUPFAM" id="SSF57716">
    <property type="entry name" value="Glucocorticoid receptor-like (DNA-binding domain)"/>
    <property type="match status" value="1"/>
</dbReference>
<reference evidence="11" key="1">
    <citation type="submission" date="2013-08" db="EMBL/GenBank/DDBJ databases">
        <title>Gene expansion shapes genome architecture in the human pathogen Lichtheimia corymbifera: an evolutionary genomics analysis in the ancient terrestrial Mucorales (Mucoromycotina).</title>
        <authorList>
            <person name="Schwartze V.U."/>
            <person name="Winter S."/>
            <person name="Shelest E."/>
            <person name="Marcet-Houben M."/>
            <person name="Horn F."/>
            <person name="Wehner S."/>
            <person name="Hoffmann K."/>
            <person name="Riege K."/>
            <person name="Sammeth M."/>
            <person name="Nowrousian M."/>
            <person name="Valiante V."/>
            <person name="Linde J."/>
            <person name="Jacobsen I.D."/>
            <person name="Marz M."/>
            <person name="Brakhage A.A."/>
            <person name="Gabaldon T."/>
            <person name="Bocker S."/>
            <person name="Voigt K."/>
        </authorList>
    </citation>
    <scope>NUCLEOTIDE SEQUENCE [LARGE SCALE GENOMIC DNA]</scope>
    <source>
        <strain evidence="11">FSU 9682</strain>
    </source>
</reference>